<evidence type="ECO:0000256" key="4">
    <source>
        <dbReference type="ARBA" id="ARBA00022737"/>
    </source>
</evidence>
<dbReference type="InterPro" id="IPR011992">
    <property type="entry name" value="EF-hand-dom_pair"/>
</dbReference>
<keyword evidence="2" id="KW-0519">Myristate</keyword>
<dbReference type="SMART" id="SM00054">
    <property type="entry name" value="EFh"/>
    <property type="match status" value="5"/>
</dbReference>
<feature type="region of interest" description="Disordered" evidence="6">
    <location>
        <begin position="968"/>
        <end position="999"/>
    </location>
</feature>
<feature type="region of interest" description="Disordered" evidence="6">
    <location>
        <begin position="577"/>
        <end position="599"/>
    </location>
</feature>
<proteinExistence type="inferred from homology"/>
<feature type="domain" description="EF-hand" evidence="7">
    <location>
        <begin position="424"/>
        <end position="459"/>
    </location>
</feature>
<keyword evidence="3" id="KW-0479">Metal-binding</keyword>
<gene>
    <name evidence="8" type="ORF">N0F65_000205</name>
</gene>
<evidence type="ECO:0000313" key="8">
    <source>
        <dbReference type="EMBL" id="DAZ92421.1"/>
    </source>
</evidence>
<evidence type="ECO:0000256" key="2">
    <source>
        <dbReference type="ARBA" id="ARBA00022707"/>
    </source>
</evidence>
<dbReference type="EMBL" id="DAKRPA010000436">
    <property type="protein sequence ID" value="DAZ92421.1"/>
    <property type="molecule type" value="Genomic_DNA"/>
</dbReference>
<dbReference type="Proteomes" id="UP001146120">
    <property type="component" value="Unassembled WGS sequence"/>
</dbReference>
<protein>
    <recommendedName>
        <fullName evidence="7">EF-hand domain-containing protein</fullName>
    </recommendedName>
</protein>
<feature type="compositionally biased region" description="Low complexity" evidence="6">
    <location>
        <begin position="281"/>
        <end position="291"/>
    </location>
</feature>
<dbReference type="PROSITE" id="PS50222">
    <property type="entry name" value="EF_HAND_2"/>
    <property type="match status" value="4"/>
</dbReference>
<dbReference type="GO" id="GO:0005509">
    <property type="term" value="F:calcium ion binding"/>
    <property type="evidence" value="ECO:0007669"/>
    <property type="project" value="InterPro"/>
</dbReference>
<sequence length="1983" mass="220093">MADDDIALQSSVSAADQLGDAALLPSSPSMAASDVTIELPFVATSCFLAVQAKRAVSIQNALVAAKLAHVAIDALIDAIQQHGSGREQAVAAEEFVEIVSSLPGLRTGEACKPAQDVLVRVHKSFQTAERTDVFHLGIACLPLIHGSIRDKLEAAVELSMRSSGTETDSAITQNVVSRAFYALLLSISALFEEESTTVETLQATISILEECANETSKHIFADLGIEADATIEFNRFWVWVDKHMNKALPWLRLLEQTKWPRCKRLTTPTGSAAGSPRHSNGHASAPPSAANAEEEYDEEYEEEEEEADGLLFRFSGVDGGVLQLCDGEGQRLFDLLVRTALTRVPPDLMYEMFERHTADGMLEEDSFIDAVQTLVLLTGKPHLKQSNEFLEVMLDLFKAFLPDKRLKADAYEIAAAFSLFSLGSKSDKLAAAFQFFDAEGKGFLNHEQLWRFLRSVLIVLLFLSPPDDAVMQRYGSLAELVDTGEEEIMENVAEGILDIITDEADEETKSGERPRVSSRHRTSSEARVQGYAFEDFGAWYNAGGFRGMSWLELLDLRKWSFVSPSFQVEDLETEIVDPTELPTQPQHTEEPDEYSEYSQSSQISTSKPFHFVKDEVQLMFELSFDGDENAEVLIFDNGDLVLYHELQRITQFKDVPLSRVEEVFGPFMKSSSSAWIEKSTFDTCVKTLLPPDIAPGIGAAFSVHSHYSAITPGSSELEKDCKIAADMLSRLFFAFNRGGTGKIDLVEFLTAFTIFFAGSKSTKLAFAYQFFDTDKDGCLKRREMWKFLRSYLTILLALGSASNCSAEDIGTVADQAAIEITDAIFRDTNKTFSVRVDTTSNRTTTRHSIDVPESADTVVATAGHRRGAYEHRGSLPGQNTVSLAGGAASAAGPGAAQAFMKGGVVAFQEFAQWYSSYGHAIMAWIELLDSKKWPTVPKNVYEGILGIFRANPRAESLAISAERASLDGGWQPSGPNGGAHWDADRGWVHPGTEAPPESKGKDLSSVALLFKLTTFDNTTLRIRLRDVAIVYTISERMTFSSMLSEDLLHTFNDYAQGKCLTREGFLRVMRRLVPRDQLTNEEQEFLSFHLLRIFALFEAESVVEEDEGDEEDSESTQVSEDSSRDIKRTCSVDKLHLLAGMCIFCGASKSQKLRVLFRQYDQQRKGRVTRRHLFELLRSVLVVLFAFSGFNATKTHTKDTSTDAWSINTAAERAAGAVISKIFCEVKSKSPDAISLDEFADWYAQGGYMDCPWLELLDLSKWPAKEAFEASKNDKMWANVFEKDDEPFLNFSSNDVATYLFMLHSTKLDEISVSKIYDALLQYATPSALEDERKKKSQMNTDVNAVFPFPIDEDEGAYLVMTRSNFYECIRSLVPKEGMTEKAQQTSSKLLSRIFNMYDRKRSGTVNVLELACGLCILGKGGKSQKLPLSFEFILKMRQQRTRTLGQFASNNPGFGTGFGAGVASVTGYTSIRGPLSTATGMRRPMLQNDQSLPASVVYIYLRSIFLAVMSLNDSSYRLGLEKIYVEADEVIEEALGDLMTDVAARGNNGGVQGSTLGRTRARVTFEQLSEWYNTGGYELISWLEFVDTVKWQQYLDINQQAAVLTATANGRVNTAHAPLMMSRRGANYPSSIASGRPVEPIKTVTQSTRRTNRRKEIRPTEIVSTSYPHGVHSNERIIKNDTLLSDVPDLPGLSTEGPMMVFAVAQGAAELDIFGHDINRFRSFLNQTQLHSIAAWDLCATVRDLLQLKKGSSAEPVMRDRFVQVVHDTCLSRVGGNFDLDEEALDLLQTLLDAFVKEPNSVTSANEGRGDFEDEDDPSLNMVDFGSALSGMLVTCGGSMLEKLKCGSQLFDEKLEDHAVVVKVETLQHCLMCFLMSIYAITSSMTAEMKRCSALLGAEEILQTYEISQSEQQRQLSPTKQKSERTPLDLTKTISLRDFSEWYTEYGYRTHPWLELAELQHWLLALNTGGGASNMESAPRTT</sequence>
<dbReference type="Gene3D" id="1.10.238.10">
    <property type="entry name" value="EF-hand"/>
    <property type="match status" value="4"/>
</dbReference>
<name>A0AAV2YF48_9STRA</name>
<dbReference type="PANTHER" id="PTHR23055">
    <property type="entry name" value="CALCIUM BINDING PROTEINS"/>
    <property type="match status" value="1"/>
</dbReference>
<feature type="region of interest" description="Disordered" evidence="6">
    <location>
        <begin position="501"/>
        <end position="522"/>
    </location>
</feature>
<evidence type="ECO:0000256" key="3">
    <source>
        <dbReference type="ARBA" id="ARBA00022723"/>
    </source>
</evidence>
<keyword evidence="4" id="KW-0677">Repeat</keyword>
<evidence type="ECO:0000256" key="1">
    <source>
        <dbReference type="ARBA" id="ARBA00006049"/>
    </source>
</evidence>
<reference evidence="8" key="2">
    <citation type="journal article" date="2023" name="Microbiol Resour">
        <title>Decontamination and Annotation of the Draft Genome Sequence of the Oomycete Lagenidium giganteum ARSEF 373.</title>
        <authorList>
            <person name="Morgan W.R."/>
            <person name="Tartar A."/>
        </authorList>
    </citation>
    <scope>NUCLEOTIDE SEQUENCE</scope>
    <source>
        <strain evidence="8">ARSEF 373</strain>
    </source>
</reference>
<comment type="similarity">
    <text evidence="1">Belongs to the recoverin family.</text>
</comment>
<comment type="caution">
    <text evidence="8">The sequence shown here is derived from an EMBL/GenBank/DDBJ whole genome shotgun (WGS) entry which is preliminary data.</text>
</comment>
<feature type="region of interest" description="Disordered" evidence="6">
    <location>
        <begin position="265"/>
        <end position="302"/>
    </location>
</feature>
<feature type="domain" description="EF-hand" evidence="7">
    <location>
        <begin position="1148"/>
        <end position="1183"/>
    </location>
</feature>
<keyword evidence="9" id="KW-1185">Reference proteome</keyword>
<dbReference type="PANTHER" id="PTHR23055:SF178">
    <property type="entry name" value="NEUROCALCIN HOMOLOG"/>
    <property type="match status" value="1"/>
</dbReference>
<feature type="compositionally biased region" description="Acidic residues" evidence="6">
    <location>
        <begin position="292"/>
        <end position="302"/>
    </location>
</feature>
<feature type="domain" description="EF-hand" evidence="7">
    <location>
        <begin position="1386"/>
        <end position="1421"/>
    </location>
</feature>
<keyword evidence="5" id="KW-0449">Lipoprotein</keyword>
<evidence type="ECO:0000313" key="9">
    <source>
        <dbReference type="Proteomes" id="UP001146120"/>
    </source>
</evidence>
<dbReference type="InterPro" id="IPR002048">
    <property type="entry name" value="EF_hand_dom"/>
</dbReference>
<accession>A0AAV2YF48</accession>
<feature type="domain" description="EF-hand" evidence="7">
    <location>
        <begin position="759"/>
        <end position="794"/>
    </location>
</feature>
<evidence type="ECO:0000256" key="6">
    <source>
        <dbReference type="SAM" id="MobiDB-lite"/>
    </source>
</evidence>
<evidence type="ECO:0000256" key="5">
    <source>
        <dbReference type="ARBA" id="ARBA00023288"/>
    </source>
</evidence>
<evidence type="ECO:0000259" key="7">
    <source>
        <dbReference type="PROSITE" id="PS50222"/>
    </source>
</evidence>
<dbReference type="InterPro" id="IPR028846">
    <property type="entry name" value="Recoverin"/>
</dbReference>
<organism evidence="8 9">
    <name type="scientific">Lagenidium giganteum</name>
    <dbReference type="NCBI Taxonomy" id="4803"/>
    <lineage>
        <taxon>Eukaryota</taxon>
        <taxon>Sar</taxon>
        <taxon>Stramenopiles</taxon>
        <taxon>Oomycota</taxon>
        <taxon>Peronosporomycetes</taxon>
        <taxon>Pythiales</taxon>
        <taxon>Pythiaceae</taxon>
    </lineage>
</organism>
<reference evidence="8" key="1">
    <citation type="submission" date="2022-11" db="EMBL/GenBank/DDBJ databases">
        <authorList>
            <person name="Morgan W.R."/>
            <person name="Tartar A."/>
        </authorList>
    </citation>
    <scope>NUCLEOTIDE SEQUENCE</scope>
    <source>
        <strain evidence="8">ARSEF 373</strain>
    </source>
</reference>
<dbReference type="SUPFAM" id="SSF47473">
    <property type="entry name" value="EF-hand"/>
    <property type="match status" value="3"/>
</dbReference>